<dbReference type="AlphaFoldDB" id="D2MN30"/>
<dbReference type="Pfam" id="PF18310">
    <property type="entry name" value="DUF5605"/>
    <property type="match status" value="1"/>
</dbReference>
<sequence length="542" mass="63169">MSEENKQVLYRPVKLKARAKWLEGQWAKVLVTNKWESKILDTQYEDGNYVACFLPRYEGKYNYVFQSNFGLQEHGTMDVEKGYFHGQIQVQGSEFLYQDGTFFHPFGTEELYLLEYPEEDFKFCIHDWVENGVNLVSFLALPSEQEELGDAYWEHLEEVISGLQEAHIQAELILFKEGNSPIISRLDWLKKALKHLSIYTNIWWNLGDAKQMISKKDFDSLVQEIVKDQDHRVLSVISKEQEDMENPAFTHIEWNAGDHYDMEIEALKVYHKPLIVRSYGYEGRDINSIMSEEVTRRMWDIVLKGAYLFVQDSLLKRLSLLATFVEKMKPVVPSQVLKDTLVLKQEEKNEQPSVFLRYFGYHTPSEMKLHLDAEEIYQVETLDTWHLDSSMDLYHGQDTIELQGDPYMALLVQKGEGMVLLKEAYDYDEENEEPVQKEVVVETHQLEHEKNPDFLNVLDFALPDVPAEKDLIDELKDSLSLNIEDLEEDETKSISLSDSLQLPSDLDLVDDELPDIVTQTHSFELDVDKEDSLEIPSIRFHS</sequence>
<reference evidence="3" key="1">
    <citation type="submission" date="2009-12" db="EMBL/GenBank/DDBJ databases">
        <title>Sequence of Clostridiales genomosp. BVAB3 str. UPII9-5.</title>
        <authorList>
            <person name="Madupu R."/>
            <person name="Durkin A.S."/>
            <person name="Torralba M."/>
            <person name="Methe B."/>
            <person name="Sutton G.G."/>
            <person name="Strausberg R.L."/>
            <person name="Nelson K.E."/>
        </authorList>
    </citation>
    <scope>NUCLEOTIDE SEQUENCE [LARGE SCALE GENOMIC DNA]</scope>
    <source>
        <strain evidence="3">W1219</strain>
    </source>
</reference>
<dbReference type="InterPro" id="IPR041239">
    <property type="entry name" value="DUF5605"/>
</dbReference>
<dbReference type="Gene3D" id="3.20.20.80">
    <property type="entry name" value="Glycosidases"/>
    <property type="match status" value="1"/>
</dbReference>
<name>D2MN30_9FIRM</name>
<dbReference type="RefSeq" id="WP_006626801.1">
    <property type="nucleotide sequence ID" value="NZ_ADFR01000003.1"/>
</dbReference>
<gene>
    <name evidence="2" type="ORF">HMPREF9013_0045</name>
</gene>
<proteinExistence type="predicted"/>
<organism evidence="2 3">
    <name type="scientific">Bulleidia extructa W1219</name>
    <dbReference type="NCBI Taxonomy" id="679192"/>
    <lineage>
        <taxon>Bacteria</taxon>
        <taxon>Bacillati</taxon>
        <taxon>Bacillota</taxon>
        <taxon>Erysipelotrichia</taxon>
        <taxon>Erysipelotrichales</taxon>
        <taxon>Erysipelotrichaceae</taxon>
        <taxon>Bulleidia</taxon>
    </lineage>
</organism>
<evidence type="ECO:0000313" key="2">
    <source>
        <dbReference type="EMBL" id="EFC05852.1"/>
    </source>
</evidence>
<dbReference type="Proteomes" id="UP000005017">
    <property type="component" value="Unassembled WGS sequence"/>
</dbReference>
<evidence type="ECO:0000313" key="3">
    <source>
        <dbReference type="Proteomes" id="UP000005017"/>
    </source>
</evidence>
<dbReference type="STRING" id="679192.HMPREF9013_0045"/>
<accession>D2MN30</accession>
<comment type="caution">
    <text evidence="2">The sequence shown here is derived from an EMBL/GenBank/DDBJ whole genome shotgun (WGS) entry which is preliminary data.</text>
</comment>
<dbReference type="EMBL" id="ADFR01000003">
    <property type="protein sequence ID" value="EFC05852.1"/>
    <property type="molecule type" value="Genomic_DNA"/>
</dbReference>
<evidence type="ECO:0000259" key="1">
    <source>
        <dbReference type="Pfam" id="PF18310"/>
    </source>
</evidence>
<dbReference type="OrthoDB" id="127163at2"/>
<feature type="domain" description="DUF5605" evidence="1">
    <location>
        <begin position="351"/>
        <end position="412"/>
    </location>
</feature>
<keyword evidence="3" id="KW-1185">Reference proteome</keyword>
<dbReference type="eggNOG" id="COG5512">
    <property type="taxonomic scope" value="Bacteria"/>
</dbReference>
<protein>
    <recommendedName>
        <fullName evidence="1">DUF5605 domain-containing protein</fullName>
    </recommendedName>
</protein>